<dbReference type="RefSeq" id="WP_062558322.1">
    <property type="nucleotide sequence ID" value="NZ_CP013341.1"/>
</dbReference>
<evidence type="ECO:0000313" key="2">
    <source>
        <dbReference type="Proteomes" id="UP000182882"/>
    </source>
</evidence>
<dbReference type="SUPFAM" id="SSF55874">
    <property type="entry name" value="ATPase domain of HSP90 chaperone/DNA topoisomerase II/histidine kinase"/>
    <property type="match status" value="1"/>
</dbReference>
<reference evidence="2" key="1">
    <citation type="submission" date="2016-10" db="EMBL/GenBank/DDBJ databases">
        <authorList>
            <person name="Varghese N."/>
            <person name="Submissions S."/>
        </authorList>
    </citation>
    <scope>NUCLEOTIDE SEQUENCE [LARGE SCALE GENOMIC DNA]</scope>
    <source>
        <strain evidence="2">Nm10</strain>
    </source>
</reference>
<keyword evidence="2" id="KW-1185">Reference proteome</keyword>
<dbReference type="Proteomes" id="UP000182882">
    <property type="component" value="Unassembled WGS sequence"/>
</dbReference>
<evidence type="ECO:0000313" key="1">
    <source>
        <dbReference type="EMBL" id="SDT83975.1"/>
    </source>
</evidence>
<sequence>MILLKSNLTLIEIEDLYLKLQSEKPIDIRLPEHLKQGGSFGITSAIIQFIATWSRSNRENKLLPYNQIIGALSYAKLLHQPHGLTACYLAPNLVDSKGNNLRKSEVLAQATPYIEAMQTSKLRETMNGRGAILACFAGARNEFLLPLYERPTSEGLRGIKDFELLTQQLINCCDPSALRRLPEAHIQTISLLIRELFENTNDHATSDECGKEYYWEYPNVRSIIAKYITFNPNDTDSIKTLSDVPHRLFYQKALLDYTATKIIDFLEVTVIDNGPGIAKRWLSHVSPKDKIENISIDSEEKLVREAFELGKTTKNISGTGIGLNTVIKSLVKLKALLRLRTGRLCLYQSFSGNSKQVFAPSHWLNNRKELPRTVGTSFSILIPLSSKK</sequence>
<protein>
    <recommendedName>
        <fullName evidence="3">Histidine kinase-, DNA gyrase B-, and HSP90-like ATPase</fullName>
    </recommendedName>
</protein>
<dbReference type="Gene3D" id="3.30.565.10">
    <property type="entry name" value="Histidine kinase-like ATPase, C-terminal domain"/>
    <property type="match status" value="1"/>
</dbReference>
<proteinExistence type="predicted"/>
<name>A0A1H2DM71_9PROT</name>
<dbReference type="AlphaFoldDB" id="A0A1H2DM71"/>
<evidence type="ECO:0008006" key="3">
    <source>
        <dbReference type="Google" id="ProtNLM"/>
    </source>
</evidence>
<dbReference type="InterPro" id="IPR036890">
    <property type="entry name" value="HATPase_C_sf"/>
</dbReference>
<gene>
    <name evidence="1" type="ORF">SAMN05216406_10169</name>
</gene>
<organism evidence="1 2">
    <name type="scientific">Nitrosomonas ureae</name>
    <dbReference type="NCBI Taxonomy" id="44577"/>
    <lineage>
        <taxon>Bacteria</taxon>
        <taxon>Pseudomonadati</taxon>
        <taxon>Pseudomonadota</taxon>
        <taxon>Betaproteobacteria</taxon>
        <taxon>Nitrosomonadales</taxon>
        <taxon>Nitrosomonadaceae</taxon>
        <taxon>Nitrosomonas</taxon>
    </lineage>
</organism>
<dbReference type="EMBL" id="FNLN01000001">
    <property type="protein sequence ID" value="SDT83975.1"/>
    <property type="molecule type" value="Genomic_DNA"/>
</dbReference>
<dbReference type="KEGG" id="nur:ATY38_04920"/>
<accession>A0A1H2DM71</accession>